<name>L7JY12_TRAHO</name>
<keyword evidence="2" id="KW-1185">Reference proteome</keyword>
<proteinExistence type="predicted"/>
<feature type="non-terminal residue" evidence="1">
    <location>
        <position position="1"/>
    </location>
</feature>
<evidence type="ECO:0000313" key="2">
    <source>
        <dbReference type="Proteomes" id="UP000011185"/>
    </source>
</evidence>
<gene>
    <name evidence="1" type="ORF">THOM_1408</name>
</gene>
<dbReference type="Proteomes" id="UP000011185">
    <property type="component" value="Unassembled WGS sequence"/>
</dbReference>
<dbReference type="EMBL" id="JH993937">
    <property type="protein sequence ID" value="ELQ75637.1"/>
    <property type="molecule type" value="Genomic_DNA"/>
</dbReference>
<protein>
    <submittedName>
        <fullName evidence="1">Uncharacterized protein</fullName>
    </submittedName>
</protein>
<organism evidence="1 2">
    <name type="scientific">Trachipleistophora hominis</name>
    <name type="common">Microsporidian parasite</name>
    <dbReference type="NCBI Taxonomy" id="72359"/>
    <lineage>
        <taxon>Eukaryota</taxon>
        <taxon>Fungi</taxon>
        <taxon>Fungi incertae sedis</taxon>
        <taxon>Microsporidia</taxon>
        <taxon>Pleistophoridae</taxon>
        <taxon>Trachipleistophora</taxon>
    </lineage>
</organism>
<dbReference type="InParanoid" id="L7JY12"/>
<dbReference type="VEuPathDB" id="MicrosporidiaDB:THOM_1408"/>
<dbReference type="HOGENOM" id="CLU_3056294_0_0_1"/>
<evidence type="ECO:0000313" key="1">
    <source>
        <dbReference type="EMBL" id="ELQ75637.1"/>
    </source>
</evidence>
<reference evidence="1 2" key="1">
    <citation type="journal article" date="2012" name="PLoS Pathog.">
        <title>The genome of the obligate intracellular parasite Trachipleistophora hominis: new insights into microsporidian genome dynamics and reductive evolution.</title>
        <authorList>
            <person name="Heinz E."/>
            <person name="Williams T.A."/>
            <person name="Nakjang S."/>
            <person name="Noel C.J."/>
            <person name="Swan D.C."/>
            <person name="Goldberg A.V."/>
            <person name="Harris S.R."/>
            <person name="Weinmaier T."/>
            <person name="Markert S."/>
            <person name="Becher D."/>
            <person name="Bernhardt J."/>
            <person name="Dagan T."/>
            <person name="Hacker C."/>
            <person name="Lucocq J.M."/>
            <person name="Schweder T."/>
            <person name="Rattei T."/>
            <person name="Hall N."/>
            <person name="Hirt R.P."/>
            <person name="Embley T.M."/>
        </authorList>
    </citation>
    <scope>NUCLEOTIDE SEQUENCE [LARGE SCALE GENOMIC DNA]</scope>
</reference>
<sequence length="54" mass="6333">VIVPFLVVLSIVTYFDGRIIIEESFIFFAVSLFYRVGDFNSSIFRRNVFVHDDL</sequence>
<dbReference type="AlphaFoldDB" id="L7JY12"/>
<accession>L7JY12</accession>